<feature type="domain" description="VWFA" evidence="3">
    <location>
        <begin position="477"/>
        <end position="666"/>
    </location>
</feature>
<evidence type="ECO:0000313" key="6">
    <source>
        <dbReference type="WBParaSite" id="EVEC_0000512001-mRNA-1"/>
    </source>
</evidence>
<dbReference type="PANTHER" id="PTHR45751:SF48">
    <property type="entry name" value="COPINE FAMILY PROTEIN 1"/>
    <property type="match status" value="1"/>
</dbReference>
<dbReference type="EMBL" id="UXUI01007957">
    <property type="protein sequence ID" value="VDD90022.1"/>
    <property type="molecule type" value="Genomic_DNA"/>
</dbReference>
<feature type="transmembrane region" description="Helical" evidence="2">
    <location>
        <begin position="28"/>
        <end position="49"/>
    </location>
</feature>
<evidence type="ECO:0000256" key="1">
    <source>
        <dbReference type="SAM" id="Coils"/>
    </source>
</evidence>
<reference evidence="4 5" key="2">
    <citation type="submission" date="2018-10" db="EMBL/GenBank/DDBJ databases">
        <authorList>
            <consortium name="Pathogen Informatics"/>
        </authorList>
    </citation>
    <scope>NUCLEOTIDE SEQUENCE [LARGE SCALE GENOMIC DNA]</scope>
</reference>
<dbReference type="GO" id="GO:0005634">
    <property type="term" value="C:nucleus"/>
    <property type="evidence" value="ECO:0007669"/>
    <property type="project" value="TreeGrafter"/>
</dbReference>
<keyword evidence="1" id="KW-0175">Coiled coil</keyword>
<sequence>MAYSKELGYDPDEWEECENDEGFMIFGLYTRLFLTLFTLLIAALIFWLIEARKQWAKAEKEPELLKTSAVMCTFPMVEYSVVFGFSVSLNITFEAQTSITFFLQQEVEALEEWRREVARLEETKLRELDRKIVTTGELLDTESQFIDSHKLAPDNSSHSELANAERIFAEGLKDEGTEIKYIGYPREQNRQQVIKESLRPMNEKEAEELQKLFQQYDIVDAARLGQQIEAVQSPGLSEERNSEKINAEIWKRSLNLQDVPNHYWHSPLPEHESSKHELRKDEQFTAKRISESDEMKRIVEAEIYVHDAMEYVSSQQPPDSVGGFVVEEEMLASVGKSDQARGIAEHSAEATSQMVKTNEAFDRIEPVAEVDDTMTYAPEIQSIEIPPDETSLNSENLLEDFDQAAAETSGIIENTQALTGQTIPDVASVSSLLLINSFLSESSLLSVMGVTSMQEMLLQLTSLEALSTAMRKAGLESSNLMFGIDYTASNKYQGERCFGGRSLHSIDPVIQNPYQQVITIMGQTLAPFASSGFIPAYGFGDAKTSDWSVFKLKPEGECKNFEELLRVYNEITPTISLSGPTNFAPLIYQAMEICEQVQDYHILVIVADGQVTNEKATRKAIVKACKFPLSIIVVGVGDGPWDMMKVFDDSLPKRPWDNFHFVEFNKIMQHVENTETGELTFAVQSLLEVPDQYNTIKQLGLLKKSKPPFESQINYHKKISSNSTFN</sequence>
<name>A0A0N4V4M7_ENTVE</name>
<dbReference type="InterPro" id="IPR010734">
    <property type="entry name" value="Copine_C"/>
</dbReference>
<dbReference type="Proteomes" id="UP000274131">
    <property type="component" value="Unassembled WGS sequence"/>
</dbReference>
<gene>
    <name evidence="4" type="ORF">EVEC_LOCUS4773</name>
</gene>
<reference evidence="6" key="1">
    <citation type="submission" date="2016-04" db="UniProtKB">
        <authorList>
            <consortium name="WormBaseParasite"/>
        </authorList>
    </citation>
    <scope>IDENTIFICATION</scope>
</reference>
<keyword evidence="2" id="KW-1133">Transmembrane helix</keyword>
<dbReference type="GO" id="GO:0016567">
    <property type="term" value="P:protein ubiquitination"/>
    <property type="evidence" value="ECO:0007669"/>
    <property type="project" value="TreeGrafter"/>
</dbReference>
<dbReference type="PANTHER" id="PTHR45751">
    <property type="entry name" value="COPINE FAMILY PROTEIN 1"/>
    <property type="match status" value="1"/>
</dbReference>
<evidence type="ECO:0000256" key="2">
    <source>
        <dbReference type="SAM" id="Phobius"/>
    </source>
</evidence>
<proteinExistence type="predicted"/>
<accession>A0A0N4V4M7</accession>
<dbReference type="SUPFAM" id="SSF53300">
    <property type="entry name" value="vWA-like"/>
    <property type="match status" value="1"/>
</dbReference>
<feature type="transmembrane region" description="Helical" evidence="2">
    <location>
        <begin position="69"/>
        <end position="89"/>
    </location>
</feature>
<protein>
    <submittedName>
        <fullName evidence="6">VWFA domain-containing protein</fullName>
    </submittedName>
</protein>
<dbReference type="InterPro" id="IPR052079">
    <property type="entry name" value="E3_ligase/Copine_domain"/>
</dbReference>
<keyword evidence="2" id="KW-0812">Transmembrane</keyword>
<evidence type="ECO:0000259" key="3">
    <source>
        <dbReference type="SMART" id="SM00327"/>
    </source>
</evidence>
<dbReference type="WBParaSite" id="EVEC_0000512001-mRNA-1">
    <property type="protein sequence ID" value="EVEC_0000512001-mRNA-1"/>
    <property type="gene ID" value="EVEC_0000512001"/>
</dbReference>
<keyword evidence="5" id="KW-1185">Reference proteome</keyword>
<dbReference type="GO" id="GO:0004842">
    <property type="term" value="F:ubiquitin-protein transferase activity"/>
    <property type="evidence" value="ECO:0007669"/>
    <property type="project" value="TreeGrafter"/>
</dbReference>
<dbReference type="STRING" id="51028.A0A0N4V4M7"/>
<dbReference type="SMART" id="SM00327">
    <property type="entry name" value="VWA"/>
    <property type="match status" value="1"/>
</dbReference>
<dbReference type="InterPro" id="IPR036465">
    <property type="entry name" value="vWFA_dom_sf"/>
</dbReference>
<dbReference type="Pfam" id="PF07002">
    <property type="entry name" value="Copine"/>
    <property type="match status" value="1"/>
</dbReference>
<dbReference type="InterPro" id="IPR002035">
    <property type="entry name" value="VWF_A"/>
</dbReference>
<keyword evidence="2" id="KW-0472">Membrane</keyword>
<dbReference type="AlphaFoldDB" id="A0A0N4V4M7"/>
<feature type="coiled-coil region" evidence="1">
    <location>
        <begin position="103"/>
        <end position="130"/>
    </location>
</feature>
<evidence type="ECO:0000313" key="5">
    <source>
        <dbReference type="Proteomes" id="UP000274131"/>
    </source>
</evidence>
<evidence type="ECO:0000313" key="4">
    <source>
        <dbReference type="EMBL" id="VDD90022.1"/>
    </source>
</evidence>
<organism evidence="6">
    <name type="scientific">Enterobius vermicularis</name>
    <name type="common">Human pinworm</name>
    <dbReference type="NCBI Taxonomy" id="51028"/>
    <lineage>
        <taxon>Eukaryota</taxon>
        <taxon>Metazoa</taxon>
        <taxon>Ecdysozoa</taxon>
        <taxon>Nematoda</taxon>
        <taxon>Chromadorea</taxon>
        <taxon>Rhabditida</taxon>
        <taxon>Spirurina</taxon>
        <taxon>Oxyuridomorpha</taxon>
        <taxon>Oxyuroidea</taxon>
        <taxon>Oxyuridae</taxon>
        <taxon>Enterobius</taxon>
    </lineage>
</organism>
<dbReference type="OrthoDB" id="5855668at2759"/>